<dbReference type="SMART" id="SM00248">
    <property type="entry name" value="ANK"/>
    <property type="match status" value="2"/>
</dbReference>
<dbReference type="SMART" id="SM00175">
    <property type="entry name" value="RAB"/>
    <property type="match status" value="1"/>
</dbReference>
<organism evidence="14">
    <name type="scientific">Darwinula stevensoni</name>
    <dbReference type="NCBI Taxonomy" id="69355"/>
    <lineage>
        <taxon>Eukaryota</taxon>
        <taxon>Metazoa</taxon>
        <taxon>Ecdysozoa</taxon>
        <taxon>Arthropoda</taxon>
        <taxon>Crustacea</taxon>
        <taxon>Oligostraca</taxon>
        <taxon>Ostracoda</taxon>
        <taxon>Podocopa</taxon>
        <taxon>Podocopida</taxon>
        <taxon>Darwinulocopina</taxon>
        <taxon>Darwinuloidea</taxon>
        <taxon>Darwinulidae</taxon>
        <taxon>Darwinula</taxon>
    </lineage>
</organism>
<reference evidence="14" key="1">
    <citation type="submission" date="2020-11" db="EMBL/GenBank/DDBJ databases">
        <authorList>
            <person name="Tran Van P."/>
        </authorList>
    </citation>
    <scope>NUCLEOTIDE SEQUENCE</scope>
</reference>
<dbReference type="CDD" id="cd01250">
    <property type="entry name" value="PH_AGAP"/>
    <property type="match status" value="1"/>
</dbReference>
<keyword evidence="5 10" id="KW-0863">Zinc-finger</keyword>
<dbReference type="OrthoDB" id="6136903at2759"/>
<feature type="repeat" description="ANK" evidence="9">
    <location>
        <begin position="946"/>
        <end position="978"/>
    </location>
</feature>
<dbReference type="InterPro" id="IPR001164">
    <property type="entry name" value="ArfGAP_dom"/>
</dbReference>
<feature type="domain" description="PH" evidence="12">
    <location>
        <begin position="570"/>
        <end position="767"/>
    </location>
</feature>
<dbReference type="EMBL" id="CAJPEV010004595">
    <property type="protein sequence ID" value="CAG0902052.1"/>
    <property type="molecule type" value="Genomic_DNA"/>
</dbReference>
<dbReference type="Gene3D" id="1.25.40.20">
    <property type="entry name" value="Ankyrin repeat-containing domain"/>
    <property type="match status" value="1"/>
</dbReference>
<dbReference type="PROSITE" id="PS50088">
    <property type="entry name" value="ANK_REPEAT"/>
    <property type="match status" value="1"/>
</dbReference>
<dbReference type="InterPro" id="IPR002110">
    <property type="entry name" value="Ankyrin_rpt"/>
</dbReference>
<keyword evidence="15" id="KW-1185">Reference proteome</keyword>
<feature type="region of interest" description="Disordered" evidence="11">
    <location>
        <begin position="1025"/>
        <end position="1046"/>
    </location>
</feature>
<evidence type="ECO:0000313" key="14">
    <source>
        <dbReference type="EMBL" id="CAD7252590.1"/>
    </source>
</evidence>
<dbReference type="Gene3D" id="3.40.50.300">
    <property type="entry name" value="P-loop containing nucleotide triphosphate hydrolases"/>
    <property type="match status" value="1"/>
</dbReference>
<evidence type="ECO:0000256" key="1">
    <source>
        <dbReference type="ARBA" id="ARBA00005430"/>
    </source>
</evidence>
<dbReference type="AlphaFoldDB" id="A0A7R9AEX1"/>
<dbReference type="Pfam" id="PF01412">
    <property type="entry name" value="ArfGap"/>
    <property type="match status" value="1"/>
</dbReference>
<dbReference type="SMART" id="SM00105">
    <property type="entry name" value="ArfGap"/>
    <property type="match status" value="1"/>
</dbReference>
<dbReference type="PROSITE" id="PS51419">
    <property type="entry name" value="RAB"/>
    <property type="match status" value="1"/>
</dbReference>
<dbReference type="SUPFAM" id="SSF50729">
    <property type="entry name" value="PH domain-like"/>
    <property type="match status" value="1"/>
</dbReference>
<dbReference type="CDD" id="cd04103">
    <property type="entry name" value="Centaurin_gamma"/>
    <property type="match status" value="1"/>
</dbReference>
<dbReference type="FunFam" id="1.10.220.150:FF:000001">
    <property type="entry name" value="Arf-GAP with GTPase, ANK repeat and PH domain-containing protein 1"/>
    <property type="match status" value="1"/>
</dbReference>
<keyword evidence="7 9" id="KW-0040">ANK repeat</keyword>
<name>A0A7R9AEX1_9CRUS</name>
<dbReference type="FunFam" id="2.30.29.30:FF:000109">
    <property type="entry name" value="Arf-GAP with GTPase, ANK repeat and PH domain-containing protein 1"/>
    <property type="match status" value="1"/>
</dbReference>
<evidence type="ECO:0000256" key="8">
    <source>
        <dbReference type="ARBA" id="ARBA00023134"/>
    </source>
</evidence>
<dbReference type="InterPro" id="IPR001849">
    <property type="entry name" value="PH_domain"/>
</dbReference>
<evidence type="ECO:0000256" key="7">
    <source>
        <dbReference type="ARBA" id="ARBA00023043"/>
    </source>
</evidence>
<dbReference type="GO" id="GO:0005525">
    <property type="term" value="F:GTP binding"/>
    <property type="evidence" value="ECO:0007669"/>
    <property type="project" value="UniProtKB-KW"/>
</dbReference>
<evidence type="ECO:0000256" key="9">
    <source>
        <dbReference type="PROSITE-ProRule" id="PRU00023"/>
    </source>
</evidence>
<feature type="region of interest" description="Disordered" evidence="11">
    <location>
        <begin position="697"/>
        <end position="728"/>
    </location>
</feature>
<comment type="similarity">
    <text evidence="1">Belongs to the centaurin gamma-like family.</text>
</comment>
<dbReference type="PROSITE" id="PS51421">
    <property type="entry name" value="RAS"/>
    <property type="match status" value="1"/>
</dbReference>
<dbReference type="EMBL" id="LR904112">
    <property type="protein sequence ID" value="CAD7252590.1"/>
    <property type="molecule type" value="Genomic_DNA"/>
</dbReference>
<dbReference type="PANTHER" id="PTHR45819">
    <property type="entry name" value="CENTAURIN-GAMMA-1A"/>
    <property type="match status" value="1"/>
</dbReference>
<dbReference type="Pfam" id="PF00071">
    <property type="entry name" value="Ras"/>
    <property type="match status" value="1"/>
</dbReference>
<dbReference type="GO" id="GO:0005096">
    <property type="term" value="F:GTPase activator activity"/>
    <property type="evidence" value="ECO:0007669"/>
    <property type="project" value="UniProtKB-KW"/>
</dbReference>
<dbReference type="Pfam" id="PF12796">
    <property type="entry name" value="Ank_2"/>
    <property type="match status" value="1"/>
</dbReference>
<dbReference type="InterPro" id="IPR036770">
    <property type="entry name" value="Ankyrin_rpt-contain_sf"/>
</dbReference>
<feature type="region of interest" description="Disordered" evidence="11">
    <location>
        <begin position="423"/>
        <end position="456"/>
    </location>
</feature>
<keyword evidence="2" id="KW-0343">GTPase activation</keyword>
<feature type="compositionally biased region" description="Basic and acidic residues" evidence="11">
    <location>
        <begin position="550"/>
        <end position="559"/>
    </location>
</feature>
<sequence>MACASPIASPIAFPIAPHPLKAENSTHRLAERKSLEFILQVSLANLHFVIHQMSLVEVDDRMEVWKSEALCGAASAAAEMAWLSRWEMGRDWGIREGAGSVRRRLGGGWDVDKRGDAVGDVISRLGKSVLDALLRGSGEDVRRRVGGGKTEASDPFGDGYPKDKKVVIPQMWTINDLYEREKMSRSFLLPQAHMNASLAIRQEIQRFESVHPSIYAIYDLIEMIPDPLLSQQIREHVVSIEDSFVNSQEWTVSRGVPDLRLGIVGSLSSGKSALVHRYLTGSYMQEESPEGGRFKKEVVLDGQSYLLLIRDEGGPPEFQFTAWVDAVIFVFSLENEASFNAIYNYYSKMSNFRHPSEIPIILVGTQDAISENNPRVIDDSRARRLAADLKKCAYYETCATYGLNVEKVFQDACQRIANQRLGYQSRPSTPNQTGRPFQFLGSPSLGNSPSLHNVNSLPPAVSGLAISQTSSSSASYPRDSPPTTTGRFASAEVPGGACSLDPGKPPSGRGNEERSFPTGDSSPKDQLPTPSSTPTTARKSRRRSNLFASSKKEDAEKKCKNGELGIGRAIPLKQGHLYKRSTKGLNKEWKKKYVTLCDDGRLTYHPSLHDYMEDIHGKEISLRYTTVKVPGQRPRGISNGVIDFGGLSILDRSSGKKEPHLGSTNSKVALTSFELIRDGPGAIRSASLVNCDNVLQGNADTSKNETSNVKKKHRRMKSSLNRKADDGDDSDGYEFLLVSCDNKTWQFEAANSEERDEWVSAIEQCILNCLQLNETGKAKGRPPADPSAILSLRRVVEGNLACCDCDAPNPDWASLNLGTLICIECSGIHRNLGSHISRVRSLDLDEWPPGHLSVMMALGNRIANSIWESNVQGRNKPSPNSSRDEKERWIRAKYEEKLFLAPLSTPHVPLGQQILDAVCRGDVRHVALLLSHAEPEHASTCVSPRDPRTPLHIACAMGNLPITQLLLWHGANPSAVDQDGPTCLSYARSSGSSEIVDLVLQYLSGGTTKSIGTGMGTFPLRRGSLTKEKCTNPSPASYEKLPSSFI</sequence>
<evidence type="ECO:0000256" key="6">
    <source>
        <dbReference type="ARBA" id="ARBA00022833"/>
    </source>
</evidence>
<evidence type="ECO:0000256" key="3">
    <source>
        <dbReference type="ARBA" id="ARBA00022723"/>
    </source>
</evidence>
<dbReference type="SMART" id="SM00174">
    <property type="entry name" value="RHO"/>
    <property type="match status" value="1"/>
</dbReference>
<dbReference type="InterPro" id="IPR027417">
    <property type="entry name" value="P-loop_NTPase"/>
</dbReference>
<dbReference type="PRINTS" id="PR00405">
    <property type="entry name" value="REVINTRACTNG"/>
</dbReference>
<dbReference type="PANTHER" id="PTHR45819:SF5">
    <property type="entry name" value="CENTAURIN-GAMMA-1A"/>
    <property type="match status" value="1"/>
</dbReference>
<dbReference type="Gene3D" id="1.10.220.150">
    <property type="entry name" value="Arf GTPase activating protein"/>
    <property type="match status" value="1"/>
</dbReference>
<gene>
    <name evidence="14" type="ORF">DSTB1V02_LOCUS12348</name>
</gene>
<dbReference type="Gene3D" id="2.30.29.30">
    <property type="entry name" value="Pleckstrin-homology domain (PH domain)/Phosphotyrosine-binding domain (PTB)"/>
    <property type="match status" value="2"/>
</dbReference>
<dbReference type="SUPFAM" id="SSF57863">
    <property type="entry name" value="ArfGap/RecO-like zinc finger"/>
    <property type="match status" value="1"/>
</dbReference>
<feature type="compositionally biased region" description="Polar residues" evidence="11">
    <location>
        <begin position="528"/>
        <end position="537"/>
    </location>
</feature>
<evidence type="ECO:0000259" key="13">
    <source>
        <dbReference type="PROSITE" id="PS50115"/>
    </source>
</evidence>
<dbReference type="InterPro" id="IPR001806">
    <property type="entry name" value="Small_GTPase"/>
</dbReference>
<dbReference type="GO" id="GO:0003924">
    <property type="term" value="F:GTPase activity"/>
    <property type="evidence" value="ECO:0007669"/>
    <property type="project" value="InterPro"/>
</dbReference>
<evidence type="ECO:0000256" key="4">
    <source>
        <dbReference type="ARBA" id="ARBA00022741"/>
    </source>
</evidence>
<accession>A0A7R9AEX1</accession>
<dbReference type="SUPFAM" id="SSF48403">
    <property type="entry name" value="Ankyrin repeat"/>
    <property type="match status" value="1"/>
</dbReference>
<dbReference type="InterPro" id="IPR037278">
    <property type="entry name" value="ARFGAP/RecO"/>
</dbReference>
<feature type="compositionally biased region" description="Polar residues" evidence="11">
    <location>
        <begin position="423"/>
        <end position="435"/>
    </location>
</feature>
<keyword evidence="3" id="KW-0479">Metal-binding</keyword>
<proteinExistence type="inferred from homology"/>
<evidence type="ECO:0000313" key="15">
    <source>
        <dbReference type="Proteomes" id="UP000677054"/>
    </source>
</evidence>
<feature type="compositionally biased region" description="Low complexity" evidence="11">
    <location>
        <begin position="440"/>
        <end position="451"/>
    </location>
</feature>
<dbReference type="InterPro" id="IPR011993">
    <property type="entry name" value="PH-like_dom_sf"/>
</dbReference>
<evidence type="ECO:0000256" key="11">
    <source>
        <dbReference type="SAM" id="MobiDB-lite"/>
    </source>
</evidence>
<evidence type="ECO:0000256" key="2">
    <source>
        <dbReference type="ARBA" id="ARBA00022468"/>
    </source>
</evidence>
<evidence type="ECO:0000259" key="12">
    <source>
        <dbReference type="PROSITE" id="PS50003"/>
    </source>
</evidence>
<keyword evidence="6" id="KW-0862">Zinc</keyword>
<dbReference type="PROSITE" id="PS50003">
    <property type="entry name" value="PH_DOMAIN"/>
    <property type="match status" value="1"/>
</dbReference>
<dbReference type="SMART" id="SM00233">
    <property type="entry name" value="PH"/>
    <property type="match status" value="1"/>
</dbReference>
<evidence type="ECO:0000256" key="5">
    <source>
        <dbReference type="ARBA" id="ARBA00022771"/>
    </source>
</evidence>
<evidence type="ECO:0000256" key="10">
    <source>
        <dbReference type="PROSITE-ProRule" id="PRU00288"/>
    </source>
</evidence>
<feature type="region of interest" description="Disordered" evidence="11">
    <location>
        <begin position="468"/>
        <end position="559"/>
    </location>
</feature>
<dbReference type="InterPro" id="IPR051282">
    <property type="entry name" value="Arf-GAP_GTPase_ANK_PH"/>
</dbReference>
<dbReference type="SMART" id="SM00173">
    <property type="entry name" value="RAS"/>
    <property type="match status" value="1"/>
</dbReference>
<protein>
    <submittedName>
        <fullName evidence="14">Uncharacterized protein</fullName>
    </submittedName>
</protein>
<dbReference type="CDD" id="cd08836">
    <property type="entry name" value="ArfGap_AGAP"/>
    <property type="match status" value="1"/>
</dbReference>
<feature type="domain" description="Arf-GAP" evidence="13">
    <location>
        <begin position="787"/>
        <end position="907"/>
    </location>
</feature>
<keyword evidence="8" id="KW-0342">GTP-binding</keyword>
<keyword evidence="4" id="KW-0547">Nucleotide-binding</keyword>
<feature type="compositionally biased region" description="Polar residues" evidence="11">
    <location>
        <begin position="697"/>
        <end position="707"/>
    </location>
</feature>
<dbReference type="FunFam" id="3.40.50.300:FF:000178">
    <property type="entry name" value="Arf-GAP with GTPase, ANK repeat and PH domain-containing protein 1"/>
    <property type="match status" value="1"/>
</dbReference>
<dbReference type="InterPro" id="IPR038508">
    <property type="entry name" value="ArfGAP_dom_sf"/>
</dbReference>
<dbReference type="PROSITE" id="PS50297">
    <property type="entry name" value="ANK_REP_REGION"/>
    <property type="match status" value="1"/>
</dbReference>
<dbReference type="SUPFAM" id="SSF52540">
    <property type="entry name" value="P-loop containing nucleoside triphosphate hydrolases"/>
    <property type="match status" value="1"/>
</dbReference>
<feature type="compositionally biased region" description="Low complexity" evidence="11">
    <location>
        <begin position="468"/>
        <end position="482"/>
    </location>
</feature>
<dbReference type="Proteomes" id="UP000677054">
    <property type="component" value="Unassembled WGS sequence"/>
</dbReference>
<dbReference type="GO" id="GO:0008270">
    <property type="term" value="F:zinc ion binding"/>
    <property type="evidence" value="ECO:0007669"/>
    <property type="project" value="UniProtKB-KW"/>
</dbReference>
<dbReference type="PROSITE" id="PS50115">
    <property type="entry name" value="ARFGAP"/>
    <property type="match status" value="1"/>
</dbReference>